<organism evidence="8">
    <name type="scientific">Schistosoma mansoni</name>
    <name type="common">Blood fluke</name>
    <dbReference type="NCBI Taxonomy" id="6183"/>
    <lineage>
        <taxon>Eukaryota</taxon>
        <taxon>Metazoa</taxon>
        <taxon>Spiralia</taxon>
        <taxon>Lophotrochozoa</taxon>
        <taxon>Platyhelminthes</taxon>
        <taxon>Trematoda</taxon>
        <taxon>Digenea</taxon>
        <taxon>Strigeidida</taxon>
        <taxon>Schistosomatoidea</taxon>
        <taxon>Schistosomatidae</taxon>
        <taxon>Schistosoma</taxon>
    </lineage>
</organism>
<keyword evidence="2 6" id="KW-0812">Transmembrane</keyword>
<evidence type="ECO:0000256" key="6">
    <source>
        <dbReference type="SAM" id="Phobius"/>
    </source>
</evidence>
<evidence type="ECO:0000313" key="8">
    <source>
        <dbReference type="EMBL" id="JAQ18779.1"/>
    </source>
</evidence>
<dbReference type="EMBL" id="GDQY01000016">
    <property type="protein sequence ID" value="JAQ18779.1"/>
    <property type="molecule type" value="Transcribed_RNA"/>
</dbReference>
<feature type="transmembrane region" description="Helical" evidence="6">
    <location>
        <begin position="150"/>
        <end position="178"/>
    </location>
</feature>
<evidence type="ECO:0000256" key="1">
    <source>
        <dbReference type="ARBA" id="ARBA00004477"/>
    </source>
</evidence>
<dbReference type="AlphaFoldDB" id="A0A146MGY1"/>
<dbReference type="PANTHER" id="PTHR20952:SF0">
    <property type="entry name" value="ADP-RIBOSYLATION FACTOR-LIKE PROTEIN 6-INTERACTING PROTEIN 1"/>
    <property type="match status" value="1"/>
</dbReference>
<feature type="domain" description="Reticulon" evidence="7">
    <location>
        <begin position="42"/>
        <end position="180"/>
    </location>
</feature>
<dbReference type="PANTHER" id="PTHR20952">
    <property type="entry name" value="ADP-RIBOSYLATION-LIKE FACTOR 6-INTERACTING PROTEIN"/>
    <property type="match status" value="1"/>
</dbReference>
<evidence type="ECO:0000259" key="7">
    <source>
        <dbReference type="Pfam" id="PF02453"/>
    </source>
</evidence>
<gene>
    <name evidence="8" type="ORF">c1704_g1_i1</name>
</gene>
<feature type="transmembrane region" description="Helical" evidence="6">
    <location>
        <begin position="184"/>
        <end position="204"/>
    </location>
</feature>
<keyword evidence="5 6" id="KW-0472">Membrane</keyword>
<name>A0A146MGY1_SCHMA</name>
<evidence type="ECO:0000256" key="4">
    <source>
        <dbReference type="ARBA" id="ARBA00022989"/>
    </source>
</evidence>
<accession>A0A146MGY1</accession>
<dbReference type="Pfam" id="PF02453">
    <property type="entry name" value="Reticulon"/>
    <property type="match status" value="1"/>
</dbReference>
<dbReference type="InterPro" id="IPR052114">
    <property type="entry name" value="ER_autophagy_membrane_reg"/>
</dbReference>
<reference evidence="8" key="1">
    <citation type="journal article" date="2015" name="PLoS Negl. Trop. Dis.">
        <title>Schistosoma mansoni Egg, Adult Male and Female Comparative Gene Expression Analysis and Identification of Novel Genes by RNA-Seq.</title>
        <authorList>
            <person name="Anderson L."/>
            <person name="Amaral M.S."/>
            <person name="Beckedorff F."/>
            <person name="Silva L.F."/>
            <person name="Dazzani B."/>
            <person name="Oliveira K.C."/>
            <person name="Almeida G.T."/>
            <person name="Gomes M.R."/>
            <person name="Pires D.S."/>
            <person name="Setubal J.C."/>
            <person name="DeMarco R."/>
            <person name="Verjovski-Almeida S."/>
        </authorList>
    </citation>
    <scope>NUCLEOTIDE SEQUENCE</scope>
    <source>
        <strain evidence="8">BH</strain>
    </source>
</reference>
<evidence type="ECO:0000256" key="2">
    <source>
        <dbReference type="ARBA" id="ARBA00022692"/>
    </source>
</evidence>
<feature type="transmembrane region" description="Helical" evidence="6">
    <location>
        <begin position="75"/>
        <end position="95"/>
    </location>
</feature>
<dbReference type="GO" id="GO:0005789">
    <property type="term" value="C:endoplasmic reticulum membrane"/>
    <property type="evidence" value="ECO:0007669"/>
    <property type="project" value="UniProtKB-SubCell"/>
</dbReference>
<evidence type="ECO:0000256" key="5">
    <source>
        <dbReference type="ARBA" id="ARBA00023136"/>
    </source>
</evidence>
<evidence type="ECO:0000256" key="3">
    <source>
        <dbReference type="ARBA" id="ARBA00022824"/>
    </source>
</evidence>
<comment type="subcellular location">
    <subcellularLocation>
        <location evidence="1">Endoplasmic reticulum membrane</location>
        <topology evidence="1">Multi-pass membrane protein</topology>
    </subcellularLocation>
</comment>
<keyword evidence="4 6" id="KW-1133">Transmembrane helix</keyword>
<protein>
    <recommendedName>
        <fullName evidence="7">Reticulon domain-containing protein</fullName>
    </recommendedName>
</protein>
<proteinExistence type="predicted"/>
<feature type="transmembrane region" description="Helical" evidence="6">
    <location>
        <begin position="52"/>
        <end position="69"/>
    </location>
</feature>
<keyword evidence="3" id="KW-0256">Endoplasmic reticulum</keyword>
<sequence length="238" mass="28052">MKTLRRTQDVFEIERNIVGEPEIKSLMLDLEDWFSLIVKSENILSWKNPRSTLLVIFAITILFLLVHVYEPPILFVMGCSGLLLSSIDYFGPLVLSRMFNKPPSYEDHWCYWNFCRRLVHMRHVLINFLVFVHRVRYRNATLHFLTSSSLLCIVGFVGIHTSDLCLVYLLILVCFIAPNLHPKGILMVIVWILWYPITILRSFASKFRPRIPRFLTRILRISNRTLIRTSDTIFLFFS</sequence>
<dbReference type="InterPro" id="IPR003388">
    <property type="entry name" value="Reticulon"/>
</dbReference>